<dbReference type="Gene3D" id="2.60.40.10">
    <property type="entry name" value="Immunoglobulins"/>
    <property type="match status" value="3"/>
</dbReference>
<dbReference type="InterPro" id="IPR036116">
    <property type="entry name" value="FN3_sf"/>
</dbReference>
<dbReference type="AlphaFoldDB" id="A0A2I0TJ24"/>
<dbReference type="OrthoDB" id="9934532at2759"/>
<keyword evidence="2" id="KW-1185">Reference proteome</keyword>
<accession>A0A2I0TJ24</accession>
<gene>
    <name evidence="1" type="ORF">llap_15932</name>
</gene>
<proteinExistence type="predicted"/>
<protein>
    <submittedName>
        <fullName evidence="1">Uncharacterized protein</fullName>
    </submittedName>
</protein>
<organism evidence="1 2">
    <name type="scientific">Limosa lapponica baueri</name>
    <dbReference type="NCBI Taxonomy" id="1758121"/>
    <lineage>
        <taxon>Eukaryota</taxon>
        <taxon>Metazoa</taxon>
        <taxon>Chordata</taxon>
        <taxon>Craniata</taxon>
        <taxon>Vertebrata</taxon>
        <taxon>Euteleostomi</taxon>
        <taxon>Archelosauria</taxon>
        <taxon>Archosauria</taxon>
        <taxon>Dinosauria</taxon>
        <taxon>Saurischia</taxon>
        <taxon>Theropoda</taxon>
        <taxon>Coelurosauria</taxon>
        <taxon>Aves</taxon>
        <taxon>Neognathae</taxon>
        <taxon>Neoaves</taxon>
        <taxon>Charadriiformes</taxon>
        <taxon>Scolopacidae</taxon>
        <taxon>Limosa</taxon>
    </lineage>
</organism>
<dbReference type="InterPro" id="IPR013783">
    <property type="entry name" value="Ig-like_fold"/>
</dbReference>
<dbReference type="Gene3D" id="1.10.472.10">
    <property type="entry name" value="Cyclin-like"/>
    <property type="match status" value="2"/>
</dbReference>
<reference evidence="2" key="1">
    <citation type="submission" date="2017-11" db="EMBL/GenBank/DDBJ databases">
        <authorList>
            <person name="Lima N.C."/>
            <person name="Parody-Merino A.M."/>
            <person name="Battley P.F."/>
            <person name="Fidler A.E."/>
            <person name="Prosdocimi F."/>
        </authorList>
    </citation>
    <scope>NUCLEOTIDE SEQUENCE [LARGE SCALE GENOMIC DNA]</scope>
</reference>
<name>A0A2I0TJ24_LIMLA</name>
<reference evidence="2" key="2">
    <citation type="submission" date="2017-12" db="EMBL/GenBank/DDBJ databases">
        <title>Genome sequence of the Bar-tailed Godwit (Limosa lapponica baueri).</title>
        <authorList>
            <person name="Lima N.C.B."/>
            <person name="Parody-Merino A.M."/>
            <person name="Battley P.F."/>
            <person name="Fidler A.E."/>
            <person name="Prosdocimi F."/>
        </authorList>
    </citation>
    <scope>NUCLEOTIDE SEQUENCE [LARGE SCALE GENOMIC DNA]</scope>
</reference>
<dbReference type="EMBL" id="KZ509742">
    <property type="protein sequence ID" value="PKU33762.1"/>
    <property type="molecule type" value="Genomic_DNA"/>
</dbReference>
<dbReference type="InterPro" id="IPR036915">
    <property type="entry name" value="Cyclin-like_sf"/>
</dbReference>
<dbReference type="Proteomes" id="UP000233556">
    <property type="component" value="Unassembled WGS sequence"/>
</dbReference>
<sequence length="323" mass="35761">MRSPLESFEANGVISQYEMTVRAKSSLSCPPEKYNINSTNLALKLPNGIYERTVIVHNRVGASPPSILHIPTSSSKAPVKNIRTLSKDGKLWVEWMASNNYVLKYVIEWCLVSNSSDCITEWQNEPGNVQGMYLKGPSKGPTIQTKKVGKAEAVLTWNHLTVDEQNGFIRSYTIFYKTVDGNETERGFQCSVLFYGDWSLTATPPQLSWLVKSVIKEPDVLVEVHPLSMKELLALCCGAFSRQQLRNLECIILHRLDFDLAVLTISFFLAGGAGSQCGQGGGHQEPGWGGIAELSLAIYTFTKYTPSMLAAGSLKLVDQLLRH</sequence>
<dbReference type="SUPFAM" id="SSF47954">
    <property type="entry name" value="Cyclin-like"/>
    <property type="match status" value="1"/>
</dbReference>
<evidence type="ECO:0000313" key="1">
    <source>
        <dbReference type="EMBL" id="PKU33762.1"/>
    </source>
</evidence>
<evidence type="ECO:0000313" key="2">
    <source>
        <dbReference type="Proteomes" id="UP000233556"/>
    </source>
</evidence>
<dbReference type="SUPFAM" id="SSF49265">
    <property type="entry name" value="Fibronectin type III"/>
    <property type="match status" value="1"/>
</dbReference>